<feature type="compositionally biased region" description="Basic and acidic residues" evidence="1">
    <location>
        <begin position="498"/>
        <end position="530"/>
    </location>
</feature>
<protein>
    <submittedName>
        <fullName evidence="2">Uncharacterized protein</fullName>
    </submittedName>
</protein>
<evidence type="ECO:0000313" key="2">
    <source>
        <dbReference type="EMBL" id="MXQ53073.1"/>
    </source>
</evidence>
<sequence length="678" mass="77891">MNEKVQEFDTVVLGFDEKSKATVEALQEQGKNVLYISIDPQTMISLIAQKQVHTAESDKAISHLQIQKHHMETPIQHSTTYLLQPIVQIETTTSDQVIDQTAKETEEIELQIPSPNDNVSDVVLHEEVEPQKVAFSFEEVSNDLPRSNEDKEADVVVQATGVEHGTKKMDEEQSAEKIAIDMKTEPVDDRAQEQSSDESIEDTEEKIANEATVEQEEEQEQQPDEDKEEKTSKEVSAEESEEFSFPIITPLTKESSLIDNRMLGIRGSKYRGLQRSNKPGAGSMLSSYHLFNPIRIEGEEDTEALPFTAEQDTTVPLENESNIETSEQDEIKQNDSMEKLSFMDKNFIFHGPQLSPDDTTISPQLNSESDEVEDNEQQDEYLKSSDTQLEFVEDQDEWDDPDLMDQENHPNTNQKKKMLPDFDDLILQSHLEEDVSLEDDNSVMNETSNSDVDDENNIEKDSTTKDEQIESEEEHTNPPTLVLDRDIRLRKKFSFHQLHQETKPEQTLDSVNREKTVKNNEEEQTTKKPDIFPLEPFSSRRRNKKSRLFSTLESTIPNPIVQPSTTPKQEKSFSNLIQDSIIHHEIEEKPAKTINPESMEMEDFLDQTEEDNENVETNSDNNLKIDNIEFEEPYGYNSFEDFFPSFSNSNDRKRQEMDKIEKRKIALRGLHNLINNLG</sequence>
<feature type="region of interest" description="Disordered" evidence="1">
    <location>
        <begin position="351"/>
        <end position="483"/>
    </location>
</feature>
<gene>
    <name evidence="2" type="ORF">GSM42_04860</name>
</gene>
<feature type="compositionally biased region" description="Acidic residues" evidence="1">
    <location>
        <begin position="391"/>
        <end position="405"/>
    </location>
</feature>
<evidence type="ECO:0000313" key="3">
    <source>
        <dbReference type="Proteomes" id="UP000430692"/>
    </source>
</evidence>
<reference evidence="2 3" key="1">
    <citation type="submission" date="2019-12" db="EMBL/GenBank/DDBJ databases">
        <title>Whole-genome analyses of novel actinobacteria.</title>
        <authorList>
            <person name="Sahin N."/>
            <person name="Saygin H."/>
        </authorList>
    </citation>
    <scope>NUCLEOTIDE SEQUENCE [LARGE SCALE GENOMIC DNA]</scope>
    <source>
        <strain evidence="2 3">KC615</strain>
    </source>
</reference>
<dbReference type="RefSeq" id="WP_160800406.1">
    <property type="nucleotide sequence ID" value="NZ_WUUL01000002.1"/>
</dbReference>
<feature type="region of interest" description="Disordered" evidence="1">
    <location>
        <begin position="496"/>
        <end position="537"/>
    </location>
</feature>
<dbReference type="Proteomes" id="UP000430692">
    <property type="component" value="Unassembled WGS sequence"/>
</dbReference>
<feature type="compositionally biased region" description="Basic and acidic residues" evidence="1">
    <location>
        <begin position="180"/>
        <end position="192"/>
    </location>
</feature>
<feature type="region of interest" description="Disordered" evidence="1">
    <location>
        <begin position="180"/>
        <end position="245"/>
    </location>
</feature>
<comment type="caution">
    <text evidence="2">The sequence shown here is derived from an EMBL/GenBank/DDBJ whole genome shotgun (WGS) entry which is preliminary data.</text>
</comment>
<organism evidence="2 3">
    <name type="scientific">Shimazuella alba</name>
    <dbReference type="NCBI Taxonomy" id="2690964"/>
    <lineage>
        <taxon>Bacteria</taxon>
        <taxon>Bacillati</taxon>
        <taxon>Bacillota</taxon>
        <taxon>Bacilli</taxon>
        <taxon>Bacillales</taxon>
        <taxon>Thermoactinomycetaceae</taxon>
        <taxon>Shimazuella</taxon>
    </lineage>
</organism>
<feature type="compositionally biased region" description="Polar residues" evidence="1">
    <location>
        <begin position="356"/>
        <end position="367"/>
    </location>
</feature>
<feature type="compositionally biased region" description="Basic and acidic residues" evidence="1">
    <location>
        <begin position="457"/>
        <end position="468"/>
    </location>
</feature>
<feature type="compositionally biased region" description="Acidic residues" evidence="1">
    <location>
        <begin position="213"/>
        <end position="227"/>
    </location>
</feature>
<evidence type="ECO:0000256" key="1">
    <source>
        <dbReference type="SAM" id="MobiDB-lite"/>
    </source>
</evidence>
<dbReference type="EMBL" id="WUUL01000002">
    <property type="protein sequence ID" value="MXQ53073.1"/>
    <property type="molecule type" value="Genomic_DNA"/>
</dbReference>
<accession>A0A6I4VPS7</accession>
<keyword evidence="3" id="KW-1185">Reference proteome</keyword>
<name>A0A6I4VPS7_9BACL</name>
<feature type="compositionally biased region" description="Acidic residues" evidence="1">
    <location>
        <begin position="195"/>
        <end position="204"/>
    </location>
</feature>
<feature type="compositionally biased region" description="Acidic residues" evidence="1">
    <location>
        <begin position="368"/>
        <end position="379"/>
    </location>
</feature>
<proteinExistence type="predicted"/>
<dbReference type="AlphaFoldDB" id="A0A6I4VPS7"/>